<feature type="domain" description="Methyltransferase" evidence="1">
    <location>
        <begin position="239"/>
        <end position="329"/>
    </location>
</feature>
<dbReference type="Proteomes" id="UP000811619">
    <property type="component" value="Unassembled WGS sequence"/>
</dbReference>
<accession>A0A8K0NH03</accession>
<gene>
    <name evidence="2" type="ORF">E4U42_003185</name>
</gene>
<dbReference type="Gene3D" id="3.40.50.150">
    <property type="entry name" value="Vaccinia Virus protein VP39"/>
    <property type="match status" value="1"/>
</dbReference>
<sequence>MVKLLDKLKPPGLGLSSVCHDEQALKRRIALLQEKNPASEILIQDYVYGDDCAALVLDLGGHVVTLPPVRFVFPGDTSADAEFLTHDDKTGGIGTRDISHVVIKGEIGERLRAVAANAFQNIKASHEGAYAHVKMRVERHTGRIYVIEVDCNPFVFDRKKRRFGGDFMLETVFPGKQEAFLDTLLTIKRSQAGSNSGRIAHTAAVYDSWSDTYDEFWETTNMSNMQQFTAANFDFSGSVLDLACGTGVFGRILHDHGAETTEVVGVEISAGMLCAADIKKFYKKPLWNCSMQEYVMRNVEFDHVVCFGALLFLDAVELHAVLARMFMMARKSLTIEVENLDDHVIEDMENDSGHHLFVENHVQMVERFGIPDGWKLVHKQHGALYPSPSSEGNVEGYIVRFERINGP</sequence>
<evidence type="ECO:0000313" key="2">
    <source>
        <dbReference type="EMBL" id="KAG5926535.1"/>
    </source>
</evidence>
<dbReference type="GO" id="GO:0008716">
    <property type="term" value="F:D-alanine-D-alanine ligase activity"/>
    <property type="evidence" value="ECO:0007669"/>
    <property type="project" value="TreeGrafter"/>
</dbReference>
<dbReference type="SUPFAM" id="SSF53335">
    <property type="entry name" value="S-adenosyl-L-methionine-dependent methyltransferases"/>
    <property type="match status" value="1"/>
</dbReference>
<dbReference type="InterPro" id="IPR041698">
    <property type="entry name" value="Methyltransf_25"/>
</dbReference>
<dbReference type="CDD" id="cd02440">
    <property type="entry name" value="AdoMet_MTases"/>
    <property type="match status" value="1"/>
</dbReference>
<proteinExistence type="predicted"/>
<dbReference type="AlphaFoldDB" id="A0A8K0NH03"/>
<dbReference type="EMBL" id="SRPY01000259">
    <property type="protein sequence ID" value="KAG5926535.1"/>
    <property type="molecule type" value="Genomic_DNA"/>
</dbReference>
<dbReference type="Gene3D" id="3.30.470.20">
    <property type="entry name" value="ATP-grasp fold, B domain"/>
    <property type="match status" value="1"/>
</dbReference>
<evidence type="ECO:0000259" key="1">
    <source>
        <dbReference type="Pfam" id="PF13649"/>
    </source>
</evidence>
<keyword evidence="3" id="KW-1185">Reference proteome</keyword>
<dbReference type="SUPFAM" id="SSF56059">
    <property type="entry name" value="Glutathione synthetase ATP-binding domain-like"/>
    <property type="match status" value="1"/>
</dbReference>
<name>A0A8K0NH03_9HYPO</name>
<comment type="caution">
    <text evidence="2">The sequence shown here is derived from an EMBL/GenBank/DDBJ whole genome shotgun (WGS) entry which is preliminary data.</text>
</comment>
<dbReference type="InterPro" id="IPR029063">
    <property type="entry name" value="SAM-dependent_MTases_sf"/>
</dbReference>
<dbReference type="Pfam" id="PF13649">
    <property type="entry name" value="Methyltransf_25"/>
    <property type="match status" value="1"/>
</dbReference>
<dbReference type="OrthoDB" id="66144at2759"/>
<dbReference type="PANTHER" id="PTHR23132:SF23">
    <property type="entry name" value="D-ALANINE--D-ALANINE LIGASE B"/>
    <property type="match status" value="1"/>
</dbReference>
<organism evidence="2 3">
    <name type="scientific">Claviceps africana</name>
    <dbReference type="NCBI Taxonomy" id="83212"/>
    <lineage>
        <taxon>Eukaryota</taxon>
        <taxon>Fungi</taxon>
        <taxon>Dikarya</taxon>
        <taxon>Ascomycota</taxon>
        <taxon>Pezizomycotina</taxon>
        <taxon>Sordariomycetes</taxon>
        <taxon>Hypocreomycetidae</taxon>
        <taxon>Hypocreales</taxon>
        <taxon>Clavicipitaceae</taxon>
        <taxon>Claviceps</taxon>
    </lineage>
</organism>
<protein>
    <recommendedName>
        <fullName evidence="1">Methyltransferase domain-containing protein</fullName>
    </recommendedName>
</protein>
<dbReference type="PANTHER" id="PTHR23132">
    <property type="entry name" value="D-ALANINE--D-ALANINE LIGASE"/>
    <property type="match status" value="1"/>
</dbReference>
<evidence type="ECO:0000313" key="3">
    <source>
        <dbReference type="Proteomes" id="UP000811619"/>
    </source>
</evidence>
<reference evidence="2" key="1">
    <citation type="journal article" date="2020" name="bioRxiv">
        <title>Whole genome comparisons of ergot fungi reveals the divergence and evolution of species within the genus Claviceps are the result of varying mechanisms driving genome evolution and host range expansion.</title>
        <authorList>
            <person name="Wyka S.A."/>
            <person name="Mondo S.J."/>
            <person name="Liu M."/>
            <person name="Dettman J."/>
            <person name="Nalam V."/>
            <person name="Broders K.D."/>
        </authorList>
    </citation>
    <scope>NUCLEOTIDE SEQUENCE</scope>
    <source>
        <strain evidence="2">CCC 489</strain>
    </source>
</reference>